<dbReference type="InterPro" id="IPR006450">
    <property type="entry name" value="Phage_HK97_gp6-like"/>
</dbReference>
<dbReference type="EMBL" id="BK014737">
    <property type="protein sequence ID" value="DAD73471.1"/>
    <property type="molecule type" value="Genomic_DNA"/>
</dbReference>
<reference evidence="1" key="1">
    <citation type="journal article" date="2021" name="Proc. Natl. Acad. Sci. U.S.A.">
        <title>A Catalog of Tens of Thousands of Viruses from Human Metagenomes Reveals Hidden Associations with Chronic Diseases.</title>
        <authorList>
            <person name="Tisza M.J."/>
            <person name="Buck C.B."/>
        </authorList>
    </citation>
    <scope>NUCLEOTIDE SEQUENCE</scope>
    <source>
        <strain evidence="1">CtzA421</strain>
    </source>
</reference>
<dbReference type="Pfam" id="PF05135">
    <property type="entry name" value="Phage_connect_1"/>
    <property type="match status" value="1"/>
</dbReference>
<protein>
    <submittedName>
        <fullName evidence="1">Head Tail Connector Protein</fullName>
    </submittedName>
</protein>
<dbReference type="NCBIfam" id="TIGR01560">
    <property type="entry name" value="put_DNA_pack"/>
    <property type="match status" value="1"/>
</dbReference>
<evidence type="ECO:0000313" key="1">
    <source>
        <dbReference type="EMBL" id="DAD73471.1"/>
    </source>
</evidence>
<organism evidence="1">
    <name type="scientific">Myoviridae sp. ctzA421</name>
    <dbReference type="NCBI Taxonomy" id="2826719"/>
    <lineage>
        <taxon>Viruses</taxon>
        <taxon>Duplodnaviria</taxon>
        <taxon>Heunggongvirae</taxon>
        <taxon>Uroviricota</taxon>
        <taxon>Caudoviricetes</taxon>
    </lineage>
</organism>
<proteinExistence type="predicted"/>
<sequence>MILSTEEIKRQLKLEEDDTSEDTLLSALGAAAEARTRTFLNRQLYNKGESIPETDKDGLVVPDDLRLAMLMLVTHFYENRSAVSEVEMLDTPLAYKWIATPYRFYPQ</sequence>
<name>A0A8S5LUF5_9CAUD</name>
<accession>A0A8S5LUF5</accession>
<dbReference type="CDD" id="cd08054">
    <property type="entry name" value="gp6"/>
    <property type="match status" value="1"/>
</dbReference>
<dbReference type="InterPro" id="IPR021146">
    <property type="entry name" value="Phage_gp6-like_head-tail"/>
</dbReference>
<dbReference type="Gene3D" id="1.10.3230.30">
    <property type="entry name" value="Phage gp6-like head-tail connector protein"/>
    <property type="match status" value="1"/>
</dbReference>